<dbReference type="EMBL" id="RSCD01000007">
    <property type="protein sequence ID" value="RSH91805.1"/>
    <property type="molecule type" value="Genomic_DNA"/>
</dbReference>
<protein>
    <recommendedName>
        <fullName evidence="3">DUF6534 domain-containing protein</fullName>
    </recommendedName>
</protein>
<dbReference type="PANTHER" id="PTHR40465">
    <property type="entry name" value="CHROMOSOME 1, WHOLE GENOME SHOTGUN SEQUENCE"/>
    <property type="match status" value="1"/>
</dbReference>
<gene>
    <name evidence="4" type="ORF">EHS25_009175</name>
</gene>
<dbReference type="PANTHER" id="PTHR40465:SF1">
    <property type="entry name" value="DUF6534 DOMAIN-CONTAINING PROTEIN"/>
    <property type="match status" value="1"/>
</dbReference>
<comment type="caution">
    <text evidence="4">The sequence shown here is derived from an EMBL/GenBank/DDBJ whole genome shotgun (WGS) entry which is preliminary data.</text>
</comment>
<dbReference type="OrthoDB" id="2561964at2759"/>
<keyword evidence="5" id="KW-1185">Reference proteome</keyword>
<feature type="transmembrane region" description="Helical" evidence="2">
    <location>
        <begin position="64"/>
        <end position="83"/>
    </location>
</feature>
<dbReference type="AlphaFoldDB" id="A0A427YL25"/>
<evidence type="ECO:0000259" key="3">
    <source>
        <dbReference type="Pfam" id="PF20152"/>
    </source>
</evidence>
<feature type="transmembrane region" description="Helical" evidence="2">
    <location>
        <begin position="103"/>
        <end position="123"/>
    </location>
</feature>
<keyword evidence="2" id="KW-0472">Membrane</keyword>
<keyword evidence="2" id="KW-0812">Transmembrane</keyword>
<dbReference type="Proteomes" id="UP000279259">
    <property type="component" value="Unassembled WGS sequence"/>
</dbReference>
<name>A0A427YL25_9TREE</name>
<accession>A0A427YL25</accession>
<feature type="transmembrane region" description="Helical" evidence="2">
    <location>
        <begin position="135"/>
        <end position="160"/>
    </location>
</feature>
<organism evidence="4 5">
    <name type="scientific">Saitozyma podzolica</name>
    <dbReference type="NCBI Taxonomy" id="1890683"/>
    <lineage>
        <taxon>Eukaryota</taxon>
        <taxon>Fungi</taxon>
        <taxon>Dikarya</taxon>
        <taxon>Basidiomycota</taxon>
        <taxon>Agaricomycotina</taxon>
        <taxon>Tremellomycetes</taxon>
        <taxon>Tremellales</taxon>
        <taxon>Trimorphomycetaceae</taxon>
        <taxon>Saitozyma</taxon>
    </lineage>
</organism>
<evidence type="ECO:0000313" key="5">
    <source>
        <dbReference type="Proteomes" id="UP000279259"/>
    </source>
</evidence>
<feature type="transmembrane region" description="Helical" evidence="2">
    <location>
        <begin position="30"/>
        <end position="52"/>
    </location>
</feature>
<keyword evidence="2" id="KW-1133">Transmembrane helix</keyword>
<evidence type="ECO:0000256" key="2">
    <source>
        <dbReference type="SAM" id="Phobius"/>
    </source>
</evidence>
<dbReference type="InterPro" id="IPR045339">
    <property type="entry name" value="DUF6534"/>
</dbReference>
<reference evidence="4 5" key="1">
    <citation type="submission" date="2018-11" db="EMBL/GenBank/DDBJ databases">
        <title>Genome sequence of Saitozyma podzolica DSM 27192.</title>
        <authorList>
            <person name="Aliyu H."/>
            <person name="Gorte O."/>
            <person name="Ochsenreither K."/>
        </authorList>
    </citation>
    <scope>NUCLEOTIDE SEQUENCE [LARGE SCALE GENOMIC DNA]</scope>
    <source>
        <strain evidence="4 5">DSM 27192</strain>
    </source>
</reference>
<proteinExistence type="predicted"/>
<evidence type="ECO:0000313" key="4">
    <source>
        <dbReference type="EMBL" id="RSH91805.1"/>
    </source>
</evidence>
<evidence type="ECO:0000256" key="1">
    <source>
        <dbReference type="SAM" id="MobiDB-lite"/>
    </source>
</evidence>
<dbReference type="STRING" id="1890683.A0A427YL25"/>
<feature type="region of interest" description="Disordered" evidence="1">
    <location>
        <begin position="320"/>
        <end position="350"/>
    </location>
</feature>
<feature type="domain" description="DUF6534" evidence="3">
    <location>
        <begin position="182"/>
        <end position="266"/>
    </location>
</feature>
<sequence>MSSNNTSADPAEVAAAAAFSGDKGLYLGPFIMGLFIDAILCGIMIIQFTHWASFARNERKMNKIIVIVSFIVSLIVSVYMIAYNMHLFVYGFGTYANFAATDWLGYFLLGDAIVAVLVQFFFAERAYRFTNNNKIFLVVLGLMMLLGFAGCIGTLVGFRLLTSTDQVGQLHALVYCWLGGQLATDLTLSATIMWGLIRSRTGWSATDKLVKRLVTVSMETQLPPTVIAVIFVINYSVQPTSLVDATFDLIMSKFYVCGLLGALNSRYALRRDLDSEGTHNNTFNNAKSNRPTQATVHIATETYVESHPISTLPVGINRTRYPPRIGPEIDSDEGHDKAESGFEISDADGSSARKLDYVDNESRTVLTA</sequence>
<dbReference type="Pfam" id="PF20152">
    <property type="entry name" value="DUF6534"/>
    <property type="match status" value="1"/>
</dbReference>